<dbReference type="InterPro" id="IPR053178">
    <property type="entry name" value="Osmoadaptation_assoc"/>
</dbReference>
<dbReference type="InterPro" id="IPR036864">
    <property type="entry name" value="Zn2-C6_fun-type_DNA-bd_sf"/>
</dbReference>
<dbReference type="GO" id="GO:0008270">
    <property type="term" value="F:zinc ion binding"/>
    <property type="evidence" value="ECO:0007669"/>
    <property type="project" value="InterPro"/>
</dbReference>
<feature type="region of interest" description="Disordered" evidence="2">
    <location>
        <begin position="47"/>
        <end position="99"/>
    </location>
</feature>
<dbReference type="PANTHER" id="PTHR38111:SF9">
    <property type="entry name" value="ZN(2)-C6 FUNGAL-TYPE DOMAIN-CONTAINING PROTEIN"/>
    <property type="match status" value="1"/>
</dbReference>
<evidence type="ECO:0008006" key="5">
    <source>
        <dbReference type="Google" id="ProtNLM"/>
    </source>
</evidence>
<reference evidence="3 4" key="1">
    <citation type="journal article" date="2016" name="Sci. Rep.">
        <title>Insights into Adaptations to a Near-Obligate Nematode Endoparasitic Lifestyle from the Finished Genome of Drechmeria coniospora.</title>
        <authorList>
            <person name="Zhang L."/>
            <person name="Zhou Z."/>
            <person name="Guo Q."/>
            <person name="Fokkens L."/>
            <person name="Miskei M."/>
            <person name="Pocsi I."/>
            <person name="Zhang W."/>
            <person name="Chen M."/>
            <person name="Wang L."/>
            <person name="Sun Y."/>
            <person name="Donzelli B.G."/>
            <person name="Gibson D.M."/>
            <person name="Nelson D.R."/>
            <person name="Luo J.G."/>
            <person name="Rep M."/>
            <person name="Liu H."/>
            <person name="Yang S."/>
            <person name="Wang J."/>
            <person name="Krasnoff S.B."/>
            <person name="Xu Y."/>
            <person name="Molnar I."/>
            <person name="Lin M."/>
        </authorList>
    </citation>
    <scope>NUCLEOTIDE SEQUENCE [LARGE SCALE GENOMIC DNA]</scope>
    <source>
        <strain evidence="3 4">ARSEF 6962</strain>
    </source>
</reference>
<dbReference type="RefSeq" id="XP_040659419.1">
    <property type="nucleotide sequence ID" value="XM_040798536.1"/>
</dbReference>
<keyword evidence="4" id="KW-1185">Reference proteome</keyword>
<dbReference type="InterPro" id="IPR001138">
    <property type="entry name" value="Zn2Cys6_DnaBD"/>
</dbReference>
<dbReference type="PANTHER" id="PTHR38111">
    <property type="entry name" value="ZN(2)-C6 FUNGAL-TYPE DOMAIN-CONTAINING PROTEIN-RELATED"/>
    <property type="match status" value="1"/>
</dbReference>
<dbReference type="EMBL" id="LAYC01000001">
    <property type="protein sequence ID" value="KYK60067.1"/>
    <property type="molecule type" value="Genomic_DNA"/>
</dbReference>
<gene>
    <name evidence="3" type="ORF">DCS_01201</name>
</gene>
<feature type="compositionally biased region" description="Basic residues" evidence="2">
    <location>
        <begin position="56"/>
        <end position="65"/>
    </location>
</feature>
<dbReference type="STRING" id="98403.A0A151GSJ5"/>
<dbReference type="GO" id="GO:0000981">
    <property type="term" value="F:DNA-binding transcription factor activity, RNA polymerase II-specific"/>
    <property type="evidence" value="ECO:0007669"/>
    <property type="project" value="InterPro"/>
</dbReference>
<organism evidence="3 4">
    <name type="scientific">Drechmeria coniospora</name>
    <name type="common">Nematophagous fungus</name>
    <name type="synonym">Meria coniospora</name>
    <dbReference type="NCBI Taxonomy" id="98403"/>
    <lineage>
        <taxon>Eukaryota</taxon>
        <taxon>Fungi</taxon>
        <taxon>Dikarya</taxon>
        <taxon>Ascomycota</taxon>
        <taxon>Pezizomycotina</taxon>
        <taxon>Sordariomycetes</taxon>
        <taxon>Hypocreomycetidae</taxon>
        <taxon>Hypocreales</taxon>
        <taxon>Ophiocordycipitaceae</taxon>
        <taxon>Drechmeria</taxon>
    </lineage>
</organism>
<dbReference type="CDD" id="cd00067">
    <property type="entry name" value="GAL4"/>
    <property type="match status" value="1"/>
</dbReference>
<evidence type="ECO:0000313" key="4">
    <source>
        <dbReference type="Proteomes" id="UP000076580"/>
    </source>
</evidence>
<evidence type="ECO:0000256" key="1">
    <source>
        <dbReference type="ARBA" id="ARBA00023242"/>
    </source>
</evidence>
<evidence type="ECO:0000313" key="3">
    <source>
        <dbReference type="EMBL" id="KYK60067.1"/>
    </source>
</evidence>
<feature type="compositionally biased region" description="Basic and acidic residues" evidence="2">
    <location>
        <begin position="71"/>
        <end position="80"/>
    </location>
</feature>
<evidence type="ECO:0000256" key="2">
    <source>
        <dbReference type="SAM" id="MobiDB-lite"/>
    </source>
</evidence>
<proteinExistence type="predicted"/>
<dbReference type="AlphaFoldDB" id="A0A151GSJ5"/>
<feature type="compositionally biased region" description="Polar residues" evidence="2">
    <location>
        <begin position="84"/>
        <end position="93"/>
    </location>
</feature>
<dbReference type="InParanoid" id="A0A151GSJ5"/>
<dbReference type="Proteomes" id="UP000076580">
    <property type="component" value="Chromosome 01"/>
</dbReference>
<name>A0A151GSJ5_DRECN</name>
<protein>
    <recommendedName>
        <fullName evidence="5">Zn(2)-C6 fungal-type domain-containing protein</fullName>
    </recommendedName>
</protein>
<comment type="caution">
    <text evidence="3">The sequence shown here is derived from an EMBL/GenBank/DDBJ whole genome shotgun (WGS) entry which is preliminary data.</text>
</comment>
<dbReference type="SUPFAM" id="SSF57701">
    <property type="entry name" value="Zn2/Cys6 DNA-binding domain"/>
    <property type="match status" value="1"/>
</dbReference>
<keyword evidence="1" id="KW-0539">Nucleus</keyword>
<sequence>MVGVPGKYKGCETCRRRRCSNERPYCRNCTNNGRRCEGYERDRVFITGTPETKGRVASHPRKAPSSRRQSPKTDDHDDGGKLSVTATPPSTSAVDDYLRPSSCGNDSTVLLTALQTNLQHLSQSHDAATDITVYPDASTQRHPRVGPDGLVVKPKCLARVGAVDEPYCAFSYERDSSANATFAPWHSISPEHEGRVKSLGPKHFTYFPNHQFFVQIYRPLAVSLSLLSHQETFLVEQDWLSTPWERHPKSPLDQLLDIMLCLPSMLASLDRIWPLPPTIARRLEAQELLQSCLFLEPQFLNWFGSVAIAAVDQNPPYWLDEFAGPGGAIPFANLFTFRDGLAGMMMLYYWMSQIILHQAIQRLNSIIYQPVLDAYPALWPNLPPALQIDPKNYQGARELAANICRGLDAVLDCTTEPDMLLAPMTVALGYYRHINATSQDVVLEILWIDAFKHRIAVRRQQIANLLPGQNWVELARY</sequence>
<accession>A0A151GSJ5</accession>
<dbReference type="GeneID" id="63713844"/>